<evidence type="ECO:0000313" key="7">
    <source>
        <dbReference type="Proteomes" id="UP000250235"/>
    </source>
</evidence>
<dbReference type="Gene3D" id="1.10.1200.270">
    <property type="entry name" value="Methyltransferase, alpha-helical capping domain"/>
    <property type="match status" value="1"/>
</dbReference>
<dbReference type="EMBL" id="KQ990204">
    <property type="protein sequence ID" value="KZV53529.1"/>
    <property type="molecule type" value="Genomic_DNA"/>
</dbReference>
<evidence type="ECO:0000256" key="2">
    <source>
        <dbReference type="ARBA" id="ARBA00022603"/>
    </source>
</evidence>
<dbReference type="InterPro" id="IPR005299">
    <property type="entry name" value="MeTrfase_7"/>
</dbReference>
<evidence type="ECO:0000256" key="4">
    <source>
        <dbReference type="ARBA" id="ARBA00022723"/>
    </source>
</evidence>
<keyword evidence="5" id="KW-0460">Magnesium</keyword>
<protein>
    <submittedName>
        <fullName evidence="6">Putative S-adenosylmethionine-dependent methyltransferase</fullName>
    </submittedName>
</protein>
<keyword evidence="4" id="KW-0479">Metal-binding</keyword>
<dbReference type="GO" id="GO:0008168">
    <property type="term" value="F:methyltransferase activity"/>
    <property type="evidence" value="ECO:0007669"/>
    <property type="project" value="UniProtKB-KW"/>
</dbReference>
<accession>A0A2Z7D595</accession>
<evidence type="ECO:0000256" key="3">
    <source>
        <dbReference type="ARBA" id="ARBA00022679"/>
    </source>
</evidence>
<dbReference type="Proteomes" id="UP000250235">
    <property type="component" value="Unassembled WGS sequence"/>
</dbReference>
<dbReference type="OrthoDB" id="1523883at2759"/>
<dbReference type="InterPro" id="IPR029063">
    <property type="entry name" value="SAM-dependent_MTases_sf"/>
</dbReference>
<keyword evidence="3 6" id="KW-0808">Transferase</keyword>
<dbReference type="AlphaFoldDB" id="A0A2Z7D595"/>
<evidence type="ECO:0000313" key="6">
    <source>
        <dbReference type="EMBL" id="KZV53529.1"/>
    </source>
</evidence>
<dbReference type="InterPro" id="IPR042086">
    <property type="entry name" value="MeTrfase_capping"/>
</dbReference>
<evidence type="ECO:0000256" key="5">
    <source>
        <dbReference type="ARBA" id="ARBA00022842"/>
    </source>
</evidence>
<dbReference type="Pfam" id="PF03492">
    <property type="entry name" value="Methyltransf_7"/>
    <property type="match status" value="1"/>
</dbReference>
<reference evidence="6 7" key="1">
    <citation type="journal article" date="2015" name="Proc. Natl. Acad. Sci. U.S.A.">
        <title>The resurrection genome of Boea hygrometrica: A blueprint for survival of dehydration.</title>
        <authorList>
            <person name="Xiao L."/>
            <person name="Yang G."/>
            <person name="Zhang L."/>
            <person name="Yang X."/>
            <person name="Zhao S."/>
            <person name="Ji Z."/>
            <person name="Zhou Q."/>
            <person name="Hu M."/>
            <person name="Wang Y."/>
            <person name="Chen M."/>
            <person name="Xu Y."/>
            <person name="Jin H."/>
            <person name="Xiao X."/>
            <person name="Hu G."/>
            <person name="Bao F."/>
            <person name="Hu Y."/>
            <person name="Wan P."/>
            <person name="Li L."/>
            <person name="Deng X."/>
            <person name="Kuang T."/>
            <person name="Xiang C."/>
            <person name="Zhu J.K."/>
            <person name="Oliver M.J."/>
            <person name="He Y."/>
        </authorList>
    </citation>
    <scope>NUCLEOTIDE SEQUENCE [LARGE SCALE GENOMIC DNA]</scope>
    <source>
        <strain evidence="7">cv. XS01</strain>
    </source>
</reference>
<gene>
    <name evidence="6" type="ORF">F511_23113</name>
</gene>
<sequence length="350" mass="38822">MEEAGAPMNGGMGKFSYAKNSHFQREEHNSAKNLIKDVLTQNLDVRTLMSSTSNKFTIADLGCSVGPNTFLAMEHIIDVVEQKYHTQGDNPTNLEFIVYFNDQVANDFNTLFASLPTGRRYYAAGVPGSFWGRLFPESSICVAHSAASVHWISKIPKELLDKNKGKIHYTGATDEVVGAYAAQFEEDMDVFLNARGKEIVQGGVIVITTPGVADGATNYLGITFTFLESILIDMVGEGLIDQDEVDSFNIPHVYPSVEQMSKIVEKNGCFSILKMELRRIHAGPKSSLEHEAAIMTIRAVFEGTFANHFGNKTVEEIFRRVIRNKSKLFSMEESAKAELGTQLFAVLMRK</sequence>
<dbReference type="SUPFAM" id="SSF53335">
    <property type="entry name" value="S-adenosyl-L-methionine-dependent methyltransferases"/>
    <property type="match status" value="1"/>
</dbReference>
<organism evidence="6 7">
    <name type="scientific">Dorcoceras hygrometricum</name>
    <dbReference type="NCBI Taxonomy" id="472368"/>
    <lineage>
        <taxon>Eukaryota</taxon>
        <taxon>Viridiplantae</taxon>
        <taxon>Streptophyta</taxon>
        <taxon>Embryophyta</taxon>
        <taxon>Tracheophyta</taxon>
        <taxon>Spermatophyta</taxon>
        <taxon>Magnoliopsida</taxon>
        <taxon>eudicotyledons</taxon>
        <taxon>Gunneridae</taxon>
        <taxon>Pentapetalae</taxon>
        <taxon>asterids</taxon>
        <taxon>lamiids</taxon>
        <taxon>Lamiales</taxon>
        <taxon>Gesneriaceae</taxon>
        <taxon>Didymocarpoideae</taxon>
        <taxon>Trichosporeae</taxon>
        <taxon>Loxocarpinae</taxon>
        <taxon>Dorcoceras</taxon>
    </lineage>
</organism>
<dbReference type="GO" id="GO:0032259">
    <property type="term" value="P:methylation"/>
    <property type="evidence" value="ECO:0007669"/>
    <property type="project" value="UniProtKB-KW"/>
</dbReference>
<comment type="similarity">
    <text evidence="1">Belongs to the methyltransferase superfamily. Type-7 methyltransferase family.</text>
</comment>
<dbReference type="Gene3D" id="3.40.50.150">
    <property type="entry name" value="Vaccinia Virus protein VP39"/>
    <property type="match status" value="1"/>
</dbReference>
<keyword evidence="2 6" id="KW-0489">Methyltransferase</keyword>
<name>A0A2Z7D595_9LAMI</name>
<dbReference type="GO" id="GO:0046872">
    <property type="term" value="F:metal ion binding"/>
    <property type="evidence" value="ECO:0007669"/>
    <property type="project" value="UniProtKB-KW"/>
</dbReference>
<evidence type="ECO:0000256" key="1">
    <source>
        <dbReference type="ARBA" id="ARBA00007967"/>
    </source>
</evidence>
<proteinExistence type="inferred from homology"/>
<keyword evidence="7" id="KW-1185">Reference proteome</keyword>
<dbReference type="PANTHER" id="PTHR31009">
    <property type="entry name" value="S-ADENOSYL-L-METHIONINE:CARBOXYL METHYLTRANSFERASE FAMILY PROTEIN"/>
    <property type="match status" value="1"/>
</dbReference>